<accession>A0A9P5TGT2</accession>
<proteinExistence type="predicted"/>
<protein>
    <submittedName>
        <fullName evidence="1">Uncharacterized protein</fullName>
    </submittedName>
</protein>
<comment type="caution">
    <text evidence="1">The sequence shown here is derived from an EMBL/GenBank/DDBJ whole genome shotgun (WGS) entry which is preliminary data.</text>
</comment>
<dbReference type="EMBL" id="JADNYJ010000190">
    <property type="protein sequence ID" value="KAF8875877.1"/>
    <property type="molecule type" value="Genomic_DNA"/>
</dbReference>
<name>A0A9P5TGT2_GYMJU</name>
<organism evidence="1 2">
    <name type="scientific">Gymnopilus junonius</name>
    <name type="common">Spectacular rustgill mushroom</name>
    <name type="synonym">Gymnopilus spectabilis subsp. junonius</name>
    <dbReference type="NCBI Taxonomy" id="109634"/>
    <lineage>
        <taxon>Eukaryota</taxon>
        <taxon>Fungi</taxon>
        <taxon>Dikarya</taxon>
        <taxon>Basidiomycota</taxon>
        <taxon>Agaricomycotina</taxon>
        <taxon>Agaricomycetes</taxon>
        <taxon>Agaricomycetidae</taxon>
        <taxon>Agaricales</taxon>
        <taxon>Agaricineae</taxon>
        <taxon>Hymenogastraceae</taxon>
        <taxon>Gymnopilus</taxon>
    </lineage>
</organism>
<gene>
    <name evidence="1" type="ORF">CPB84DRAFT_1853147</name>
</gene>
<evidence type="ECO:0000313" key="1">
    <source>
        <dbReference type="EMBL" id="KAF8875877.1"/>
    </source>
</evidence>
<dbReference type="Proteomes" id="UP000724874">
    <property type="component" value="Unassembled WGS sequence"/>
</dbReference>
<sequence>MANVPEPDIPLPALDRLAAATKGNVEDVLALLLPGPHIFWRDMLALTWNIRTFCGQEKIKQFLSHRLALSNPDDFKLREQHVILEKPSSNLVWISLMFGFVTDVGKALSIVRLVPTSSEEWKAHVVFKPREPHQLC</sequence>
<dbReference type="OrthoDB" id="74360at2759"/>
<dbReference type="AlphaFoldDB" id="A0A9P5TGT2"/>
<keyword evidence="2" id="KW-1185">Reference proteome</keyword>
<reference evidence="1" key="1">
    <citation type="submission" date="2020-11" db="EMBL/GenBank/DDBJ databases">
        <authorList>
            <consortium name="DOE Joint Genome Institute"/>
            <person name="Ahrendt S."/>
            <person name="Riley R."/>
            <person name="Andreopoulos W."/>
            <person name="LaButti K."/>
            <person name="Pangilinan J."/>
            <person name="Ruiz-duenas F.J."/>
            <person name="Barrasa J.M."/>
            <person name="Sanchez-Garcia M."/>
            <person name="Camarero S."/>
            <person name="Miyauchi S."/>
            <person name="Serrano A."/>
            <person name="Linde D."/>
            <person name="Babiker R."/>
            <person name="Drula E."/>
            <person name="Ayuso-Fernandez I."/>
            <person name="Pacheco R."/>
            <person name="Padilla G."/>
            <person name="Ferreira P."/>
            <person name="Barriuso J."/>
            <person name="Kellner H."/>
            <person name="Castanera R."/>
            <person name="Alfaro M."/>
            <person name="Ramirez L."/>
            <person name="Pisabarro A.G."/>
            <person name="Kuo A."/>
            <person name="Tritt A."/>
            <person name="Lipzen A."/>
            <person name="He G."/>
            <person name="Yan M."/>
            <person name="Ng V."/>
            <person name="Cullen D."/>
            <person name="Martin F."/>
            <person name="Rosso M.-N."/>
            <person name="Henrissat B."/>
            <person name="Hibbett D."/>
            <person name="Martinez A.T."/>
            <person name="Grigoriev I.V."/>
        </authorList>
    </citation>
    <scope>NUCLEOTIDE SEQUENCE</scope>
    <source>
        <strain evidence="1">AH 44721</strain>
    </source>
</reference>
<evidence type="ECO:0000313" key="2">
    <source>
        <dbReference type="Proteomes" id="UP000724874"/>
    </source>
</evidence>